<gene>
    <name evidence="2" type="ORF">XD93_0396</name>
</gene>
<organism evidence="2 3">
    <name type="scientific">candidate division WS6 bacterium 34_10</name>
    <dbReference type="NCBI Taxonomy" id="1641389"/>
    <lineage>
        <taxon>Bacteria</taxon>
        <taxon>Candidatus Dojkabacteria</taxon>
    </lineage>
</organism>
<keyword evidence="1" id="KW-0472">Membrane</keyword>
<keyword evidence="1" id="KW-0812">Transmembrane</keyword>
<dbReference type="EMBL" id="LGGO01000043">
    <property type="protein sequence ID" value="KUK77334.1"/>
    <property type="molecule type" value="Genomic_DNA"/>
</dbReference>
<protein>
    <submittedName>
        <fullName evidence="2">Uncharacterized protein</fullName>
    </submittedName>
</protein>
<keyword evidence="1" id="KW-1133">Transmembrane helix</keyword>
<name>A0A117M0A3_9BACT</name>
<dbReference type="Proteomes" id="UP000053904">
    <property type="component" value="Unassembled WGS sequence"/>
</dbReference>
<feature type="transmembrane region" description="Helical" evidence="1">
    <location>
        <begin position="20"/>
        <end position="44"/>
    </location>
</feature>
<evidence type="ECO:0000256" key="1">
    <source>
        <dbReference type="SAM" id="Phobius"/>
    </source>
</evidence>
<accession>A0A117M0A3</accession>
<comment type="caution">
    <text evidence="2">The sequence shown here is derived from an EMBL/GenBank/DDBJ whole genome shotgun (WGS) entry which is preliminary data.</text>
</comment>
<reference evidence="3" key="1">
    <citation type="journal article" date="2015" name="MBio">
        <title>Genome-Resolved Metagenomic Analysis Reveals Roles for Candidate Phyla and Other Microbial Community Members in Biogeochemical Transformations in Oil Reservoirs.</title>
        <authorList>
            <person name="Hu P."/>
            <person name="Tom L."/>
            <person name="Singh A."/>
            <person name="Thomas B.C."/>
            <person name="Baker B.J."/>
            <person name="Piceno Y.M."/>
            <person name="Andersen G.L."/>
            <person name="Banfield J.F."/>
        </authorList>
    </citation>
    <scope>NUCLEOTIDE SEQUENCE [LARGE SCALE GENOMIC DNA]</scope>
</reference>
<dbReference type="AlphaFoldDB" id="A0A117M0A3"/>
<evidence type="ECO:0000313" key="2">
    <source>
        <dbReference type="EMBL" id="KUK77334.1"/>
    </source>
</evidence>
<evidence type="ECO:0000313" key="3">
    <source>
        <dbReference type="Proteomes" id="UP000053904"/>
    </source>
</evidence>
<sequence>MENSPNTDPLVQQNKKLKLFLIISVLLSVISISAIIIIFVFQLYPSEVPYMDTLPPFVVPETSKEANLDNGNTDITDVSEYTDIVLSDYDGLEVYVSEGFDDVPSIVSGMVEYTLKSYRYSDENEDVKYELYGPNMRMEIVNEKILANEDQEALFEQAKLDIINKNIDADYFEVGYLDIFRNSLSDAAYKPVKTIEVDYPNTDSVFGVLFLGGYQDGPFAYPSKEENIGAPVTLRVYAIKGDNLISLSSFYFHTSELGVSKEVHNSCTIEDSDEYTPNYEGYFDVDCLSEVLQSDEYDEKIQEFTDDLVERFELAE</sequence>
<proteinExistence type="predicted"/>